<feature type="region of interest" description="Disordered" evidence="3">
    <location>
        <begin position="412"/>
        <end position="443"/>
    </location>
</feature>
<organism evidence="5 6">
    <name type="scientific">Cricetulus griseus</name>
    <name type="common">Chinese hamster</name>
    <name type="synonym">Cricetulus barabensis griseus</name>
    <dbReference type="NCBI Taxonomy" id="10029"/>
    <lineage>
        <taxon>Eukaryota</taxon>
        <taxon>Metazoa</taxon>
        <taxon>Chordata</taxon>
        <taxon>Craniata</taxon>
        <taxon>Vertebrata</taxon>
        <taxon>Euteleostomi</taxon>
        <taxon>Mammalia</taxon>
        <taxon>Eutheria</taxon>
        <taxon>Euarchontoglires</taxon>
        <taxon>Glires</taxon>
        <taxon>Rodentia</taxon>
        <taxon>Myomorpha</taxon>
        <taxon>Muroidea</taxon>
        <taxon>Cricetidae</taxon>
        <taxon>Cricetinae</taxon>
        <taxon>Cricetulus</taxon>
    </lineage>
</organism>
<reference evidence="5" key="2">
    <citation type="journal article" date="2020" name="Biotechnol. Bioeng.">
        <title>Chromosome-scale scaffolds for the Chinese hamster reference genome assembly to facilitate the study of the CHO epigenome.</title>
        <authorList>
            <person name="Hilliard W."/>
            <person name="MacDonald M."/>
            <person name="Lee K.H."/>
        </authorList>
    </citation>
    <scope>NUCLEOTIDE SEQUENCE [LARGE SCALE GENOMIC DNA]</scope>
    <source>
        <strain evidence="5">17A/GY</strain>
    </source>
</reference>
<evidence type="ECO:0000256" key="3">
    <source>
        <dbReference type="SAM" id="MobiDB-lite"/>
    </source>
</evidence>
<feature type="coiled-coil region" evidence="2">
    <location>
        <begin position="336"/>
        <end position="399"/>
    </location>
</feature>
<feature type="domain" description="DUF4515" evidence="4">
    <location>
        <begin position="201"/>
        <end position="406"/>
    </location>
</feature>
<dbReference type="KEGG" id="cge:103162143"/>
<evidence type="ECO:0000256" key="1">
    <source>
        <dbReference type="ARBA" id="ARBA00023054"/>
    </source>
</evidence>
<dbReference type="PANTHER" id="PTHR14845:SF7">
    <property type="entry name" value="COILED-COIL DOMAIN CONTAINING 121, RETROGENE 2"/>
    <property type="match status" value="1"/>
</dbReference>
<reference evidence="6" key="3">
    <citation type="submission" date="2025-08" db="UniProtKB">
        <authorList>
            <consortium name="RefSeq"/>
        </authorList>
    </citation>
    <scope>IDENTIFICATION</scope>
    <source>
        <strain evidence="6">17A/GY</strain>
        <tissue evidence="6">Liver</tissue>
    </source>
</reference>
<reference evidence="5" key="1">
    <citation type="journal article" date="2018" name="Biotechnol. Bioeng.">
        <title>A reference genome of the Chinese hamster based on a hybrid assembly strategy.</title>
        <authorList>
            <person name="Rupp O."/>
            <person name="MacDonald M.L."/>
            <person name="Li S."/>
            <person name="Dhiman H."/>
            <person name="Polson S."/>
            <person name="Griep S."/>
            <person name="Heffner K."/>
            <person name="Hernandez I."/>
            <person name="Brinkrolf K."/>
            <person name="Jadhav V."/>
            <person name="Samoudi M."/>
            <person name="Hao H."/>
            <person name="Kingham B."/>
            <person name="Goesmann A."/>
            <person name="Betenbaugh M.J."/>
            <person name="Lewis N.E."/>
            <person name="Borth N."/>
            <person name="Lee K.H."/>
        </authorList>
    </citation>
    <scope>NUCLEOTIDE SEQUENCE [LARGE SCALE GENOMIC DNA]</scope>
    <source>
        <strain evidence="5">17A/GY</strain>
    </source>
</reference>
<dbReference type="RefSeq" id="XP_027271745.1">
    <property type="nucleotide sequence ID" value="XM_027415944.1"/>
</dbReference>
<dbReference type="Proteomes" id="UP001108280">
    <property type="component" value="Chromosome 4"/>
</dbReference>
<dbReference type="OrthoDB" id="9625750at2759"/>
<dbReference type="GeneID" id="103162143"/>
<dbReference type="Pfam" id="PF14988">
    <property type="entry name" value="DUF4515"/>
    <property type="match status" value="1"/>
</dbReference>
<feature type="compositionally biased region" description="Low complexity" evidence="3">
    <location>
        <begin position="412"/>
        <end position="425"/>
    </location>
</feature>
<evidence type="ECO:0000313" key="6">
    <source>
        <dbReference type="RefSeq" id="XP_027271745.1"/>
    </source>
</evidence>
<feature type="compositionally biased region" description="Polar residues" evidence="3">
    <location>
        <begin position="98"/>
        <end position="124"/>
    </location>
</feature>
<evidence type="ECO:0000256" key="2">
    <source>
        <dbReference type="SAM" id="Coils"/>
    </source>
</evidence>
<evidence type="ECO:0000259" key="4">
    <source>
        <dbReference type="Pfam" id="PF14988"/>
    </source>
</evidence>
<sequence>MESQGQGYPSWNTRGRRATIFPQREGAKPLGLSALPAQDEADFLTPHERRYRPPLTKKRAMCDFRVRWPEIVCREQEAQREDLPQPGLQPLDRVHNLTPFSSGGSISLKQQASSHSDFQDSQGSPAYLMDALSGPPHPHMRILKNYLRPELMTRLEKRVRRRTLVAMKQLNQEMEAVRFRRAVLLKDTRELQDERAFEEAENKPLLEYLKERNERAQEKYDFLWKDYIQQSQDIKDRRRKLVSTFTSQTANLQKQLAQGRKMKAGLRKKLKDLDPIAQIKETQDREIEALELEKARIIADLPFVDQKAHFQFLKERAALEKQVEELNLLESGEDITRELKKKAKALEVKAKKAHKNLCHHVDIENRLLRTKLQQLDEELFELEARKKKLEQRTQQWKEQQWYLEALARGRQRLQQQECRPPQTTDCPPPTPEPSTGCQAENQS</sequence>
<protein>
    <submittedName>
        <fullName evidence="6">Coiled-coil domain-containing protein 121</fullName>
    </submittedName>
</protein>
<gene>
    <name evidence="6" type="primary">LOC103162143</name>
</gene>
<evidence type="ECO:0000313" key="5">
    <source>
        <dbReference type="Proteomes" id="UP001108280"/>
    </source>
</evidence>
<name>A0A9J7FZ39_CRIGR</name>
<dbReference type="PANTHER" id="PTHR14845">
    <property type="entry name" value="COILED-COIL DOMAIN-CONTAINING 166"/>
    <property type="match status" value="1"/>
</dbReference>
<keyword evidence="1 2" id="KW-0175">Coiled coil</keyword>
<dbReference type="InterPro" id="IPR032777">
    <property type="entry name" value="DUF4515"/>
</dbReference>
<feature type="region of interest" description="Disordered" evidence="3">
    <location>
        <begin position="78"/>
        <end position="126"/>
    </location>
</feature>
<keyword evidence="5" id="KW-1185">Reference proteome</keyword>
<accession>A0A9J7FZ39</accession>
<dbReference type="AlphaFoldDB" id="A0A9J7FZ39"/>
<dbReference type="RefSeq" id="XP_027295300.1">
    <property type="nucleotide sequence ID" value="XM_027439499.1"/>
</dbReference>
<proteinExistence type="predicted"/>